<evidence type="ECO:0000256" key="5">
    <source>
        <dbReference type="ARBA" id="ARBA00022692"/>
    </source>
</evidence>
<proteinExistence type="inferred from homology"/>
<evidence type="ECO:0000256" key="2">
    <source>
        <dbReference type="ARBA" id="ARBA00007069"/>
    </source>
</evidence>
<evidence type="ECO:0000256" key="8">
    <source>
        <dbReference type="RuleBase" id="RU363032"/>
    </source>
</evidence>
<dbReference type="PANTHER" id="PTHR43848">
    <property type="entry name" value="PUTRESCINE TRANSPORT SYSTEM PERMEASE PROTEIN POTI"/>
    <property type="match status" value="1"/>
</dbReference>
<evidence type="ECO:0000256" key="7">
    <source>
        <dbReference type="ARBA" id="ARBA00023136"/>
    </source>
</evidence>
<evidence type="ECO:0000313" key="11">
    <source>
        <dbReference type="Proteomes" id="UP001165124"/>
    </source>
</evidence>
<evidence type="ECO:0000313" key="10">
    <source>
        <dbReference type="EMBL" id="GLW62630.1"/>
    </source>
</evidence>
<feature type="transmembrane region" description="Helical" evidence="8">
    <location>
        <begin position="27"/>
        <end position="50"/>
    </location>
</feature>
<evidence type="ECO:0000256" key="6">
    <source>
        <dbReference type="ARBA" id="ARBA00022989"/>
    </source>
</evidence>
<evidence type="ECO:0000259" key="9">
    <source>
        <dbReference type="PROSITE" id="PS50928"/>
    </source>
</evidence>
<dbReference type="GO" id="GO:0055085">
    <property type="term" value="P:transmembrane transport"/>
    <property type="evidence" value="ECO:0007669"/>
    <property type="project" value="InterPro"/>
</dbReference>
<reference evidence="10" key="1">
    <citation type="submission" date="2023-02" db="EMBL/GenBank/DDBJ databases">
        <title>Actinomadura rubrobrunea NBRC 14622.</title>
        <authorList>
            <person name="Ichikawa N."/>
            <person name="Sato H."/>
            <person name="Tonouchi N."/>
        </authorList>
    </citation>
    <scope>NUCLEOTIDE SEQUENCE</scope>
    <source>
        <strain evidence="10">NBRC 14622</strain>
    </source>
</reference>
<dbReference type="RefSeq" id="WP_067915121.1">
    <property type="nucleotide sequence ID" value="NZ_BSRZ01000001.1"/>
</dbReference>
<sequence length="286" mass="31224">MTAPATSSPRAPRRRVRRRAVRSGRVLHLYTVLLIAWLLLPIAVMILFGFNDTHSKQNYRWEGFTLRWYRHLFDKRDLTAALVNSLTIALLSTAISTVIGTAAGLALGRHRFRGRGAANLVLFMAISCPEIVMGASLLSMFVTFNLPRGYPTILAAHVMFSIAFVAVTVRARVVGLDPSVEEAAQDLGAGPWTRFRLVTLPMIMPGVVSGALLAFVLSIDDFVITSFTSGATVTFPLWIYGSTRTGTPPQVNVMGTLICAVGVVVALVSARRNVRRLQADRDARGD</sequence>
<keyword evidence="11" id="KW-1185">Reference proteome</keyword>
<feature type="transmembrane region" description="Helical" evidence="8">
    <location>
        <begin position="120"/>
        <end position="144"/>
    </location>
</feature>
<comment type="subcellular location">
    <subcellularLocation>
        <location evidence="1 8">Cell membrane</location>
        <topology evidence="1 8">Multi-pass membrane protein</topology>
    </subcellularLocation>
</comment>
<evidence type="ECO:0000256" key="1">
    <source>
        <dbReference type="ARBA" id="ARBA00004651"/>
    </source>
</evidence>
<dbReference type="SUPFAM" id="SSF161098">
    <property type="entry name" value="MetI-like"/>
    <property type="match status" value="1"/>
</dbReference>
<comment type="similarity">
    <text evidence="2">Belongs to the binding-protein-dependent transport system permease family. CysTW subfamily.</text>
</comment>
<dbReference type="Proteomes" id="UP001165124">
    <property type="component" value="Unassembled WGS sequence"/>
</dbReference>
<name>A0A9W6UVF4_9ACTN</name>
<keyword evidence="6 8" id="KW-1133">Transmembrane helix</keyword>
<dbReference type="Pfam" id="PF00528">
    <property type="entry name" value="BPD_transp_1"/>
    <property type="match status" value="1"/>
</dbReference>
<comment type="caution">
    <text evidence="10">The sequence shown here is derived from an EMBL/GenBank/DDBJ whole genome shotgun (WGS) entry which is preliminary data.</text>
</comment>
<dbReference type="AlphaFoldDB" id="A0A9W6UVF4"/>
<dbReference type="InterPro" id="IPR035906">
    <property type="entry name" value="MetI-like_sf"/>
</dbReference>
<dbReference type="Gene3D" id="1.10.3720.10">
    <property type="entry name" value="MetI-like"/>
    <property type="match status" value="1"/>
</dbReference>
<keyword evidence="7 8" id="KW-0472">Membrane</keyword>
<accession>A0A9W6UVF4</accession>
<feature type="transmembrane region" description="Helical" evidence="8">
    <location>
        <begin position="86"/>
        <end position="108"/>
    </location>
</feature>
<feature type="transmembrane region" description="Helical" evidence="8">
    <location>
        <begin position="251"/>
        <end position="270"/>
    </location>
</feature>
<dbReference type="PROSITE" id="PS50928">
    <property type="entry name" value="ABC_TM1"/>
    <property type="match status" value="1"/>
</dbReference>
<dbReference type="InterPro" id="IPR051789">
    <property type="entry name" value="Bact_Polyamine_Transport"/>
</dbReference>
<organism evidence="10 11">
    <name type="scientific">Actinomadura rubrobrunea</name>
    <dbReference type="NCBI Taxonomy" id="115335"/>
    <lineage>
        <taxon>Bacteria</taxon>
        <taxon>Bacillati</taxon>
        <taxon>Actinomycetota</taxon>
        <taxon>Actinomycetes</taxon>
        <taxon>Streptosporangiales</taxon>
        <taxon>Thermomonosporaceae</taxon>
        <taxon>Actinomadura</taxon>
    </lineage>
</organism>
<feature type="transmembrane region" description="Helical" evidence="8">
    <location>
        <begin position="150"/>
        <end position="169"/>
    </location>
</feature>
<dbReference type="CDD" id="cd06261">
    <property type="entry name" value="TM_PBP2"/>
    <property type="match status" value="1"/>
</dbReference>
<dbReference type="InterPro" id="IPR000515">
    <property type="entry name" value="MetI-like"/>
</dbReference>
<dbReference type="EMBL" id="BSRZ01000001">
    <property type="protein sequence ID" value="GLW62630.1"/>
    <property type="molecule type" value="Genomic_DNA"/>
</dbReference>
<evidence type="ECO:0000256" key="3">
    <source>
        <dbReference type="ARBA" id="ARBA00022448"/>
    </source>
</evidence>
<dbReference type="GO" id="GO:0005886">
    <property type="term" value="C:plasma membrane"/>
    <property type="evidence" value="ECO:0007669"/>
    <property type="project" value="UniProtKB-SubCell"/>
</dbReference>
<keyword evidence="5 8" id="KW-0812">Transmembrane</keyword>
<gene>
    <name evidence="10" type="ORF">Arub01_08740</name>
</gene>
<keyword evidence="4" id="KW-1003">Cell membrane</keyword>
<keyword evidence="3 8" id="KW-0813">Transport</keyword>
<dbReference type="PANTHER" id="PTHR43848:SF2">
    <property type="entry name" value="PUTRESCINE TRANSPORT SYSTEM PERMEASE PROTEIN POTI"/>
    <property type="match status" value="1"/>
</dbReference>
<feature type="domain" description="ABC transmembrane type-1" evidence="9">
    <location>
        <begin position="82"/>
        <end position="269"/>
    </location>
</feature>
<protein>
    <submittedName>
        <fullName evidence="10">ABC transporter permease</fullName>
    </submittedName>
</protein>
<evidence type="ECO:0000256" key="4">
    <source>
        <dbReference type="ARBA" id="ARBA00022475"/>
    </source>
</evidence>
<feature type="transmembrane region" description="Helical" evidence="8">
    <location>
        <begin position="197"/>
        <end position="219"/>
    </location>
</feature>